<comment type="caution">
    <text evidence="3">The sequence shown here is derived from an EMBL/GenBank/DDBJ whole genome shotgun (WGS) entry which is preliminary data.</text>
</comment>
<dbReference type="Proteomes" id="UP001139516">
    <property type="component" value="Unassembled WGS sequence"/>
</dbReference>
<evidence type="ECO:0000313" key="3">
    <source>
        <dbReference type="EMBL" id="MCK8785789.1"/>
    </source>
</evidence>
<protein>
    <submittedName>
        <fullName evidence="3">Uncharacterized protein</fullName>
    </submittedName>
</protein>
<keyword evidence="2" id="KW-1133">Transmembrane helix</keyword>
<organism evidence="3 4">
    <name type="scientific">Roseomonas acroporae</name>
    <dbReference type="NCBI Taxonomy" id="2937791"/>
    <lineage>
        <taxon>Bacteria</taxon>
        <taxon>Pseudomonadati</taxon>
        <taxon>Pseudomonadota</taxon>
        <taxon>Alphaproteobacteria</taxon>
        <taxon>Acetobacterales</taxon>
        <taxon>Roseomonadaceae</taxon>
        <taxon>Roseomonas</taxon>
    </lineage>
</organism>
<dbReference type="RefSeq" id="WP_248667906.1">
    <property type="nucleotide sequence ID" value="NZ_JALPRX010000068.1"/>
</dbReference>
<dbReference type="AlphaFoldDB" id="A0A9X2BXB9"/>
<proteinExistence type="predicted"/>
<feature type="transmembrane region" description="Helical" evidence="2">
    <location>
        <begin position="31"/>
        <end position="61"/>
    </location>
</feature>
<keyword evidence="2" id="KW-0472">Membrane</keyword>
<dbReference type="EMBL" id="JALPRX010000068">
    <property type="protein sequence ID" value="MCK8785789.1"/>
    <property type="molecule type" value="Genomic_DNA"/>
</dbReference>
<feature type="compositionally biased region" description="Pro residues" evidence="1">
    <location>
        <begin position="8"/>
        <end position="22"/>
    </location>
</feature>
<keyword evidence="4" id="KW-1185">Reference proteome</keyword>
<keyword evidence="2" id="KW-0812">Transmembrane</keyword>
<evidence type="ECO:0000313" key="4">
    <source>
        <dbReference type="Proteomes" id="UP001139516"/>
    </source>
</evidence>
<feature type="region of interest" description="Disordered" evidence="1">
    <location>
        <begin position="1"/>
        <end position="22"/>
    </location>
</feature>
<name>A0A9X2BXB9_9PROT</name>
<evidence type="ECO:0000256" key="1">
    <source>
        <dbReference type="SAM" id="MobiDB-lite"/>
    </source>
</evidence>
<gene>
    <name evidence="3" type="ORF">M0638_15525</name>
</gene>
<accession>A0A9X2BXB9</accession>
<evidence type="ECO:0000256" key="2">
    <source>
        <dbReference type="SAM" id="Phobius"/>
    </source>
</evidence>
<sequence>MYVDWNDWPPPYREPPPPPPRPRFTKRDERLVVWVLGVNLLLWFLAPLAGVTFLHAILAVLRG</sequence>
<reference evidence="3" key="1">
    <citation type="submission" date="2022-04" db="EMBL/GenBank/DDBJ databases">
        <title>Roseomonas acroporae sp. nov., isolated from coral Acropora digitifera.</title>
        <authorList>
            <person name="Sun H."/>
        </authorList>
    </citation>
    <scope>NUCLEOTIDE SEQUENCE</scope>
    <source>
        <strain evidence="3">NAR14</strain>
    </source>
</reference>